<name>A0A1H3STI6_9MICO</name>
<evidence type="ECO:0000313" key="1">
    <source>
        <dbReference type="EMBL" id="SDZ41254.1"/>
    </source>
</evidence>
<dbReference type="InterPro" id="IPR029044">
    <property type="entry name" value="Nucleotide-diphossugar_trans"/>
</dbReference>
<protein>
    <submittedName>
        <fullName evidence="1">N-acetylglucosaminyl-diphospho-decaprenol L-rhamnosyltransferase</fullName>
    </submittedName>
</protein>
<dbReference type="PANTHER" id="PTHR43179">
    <property type="entry name" value="RHAMNOSYLTRANSFERASE WBBL"/>
    <property type="match status" value="1"/>
</dbReference>
<dbReference type="Proteomes" id="UP000198891">
    <property type="component" value="Unassembled WGS sequence"/>
</dbReference>
<proteinExistence type="predicted"/>
<dbReference type="RefSeq" id="WP_092556514.1">
    <property type="nucleotide sequence ID" value="NZ_FNPZ01000004.1"/>
</dbReference>
<dbReference type="Pfam" id="PF13641">
    <property type="entry name" value="Glyco_tranf_2_3"/>
    <property type="match status" value="1"/>
</dbReference>
<reference evidence="1 2" key="1">
    <citation type="submission" date="2016-10" db="EMBL/GenBank/DDBJ databases">
        <authorList>
            <person name="de Groot N.N."/>
        </authorList>
    </citation>
    <scope>NUCLEOTIDE SEQUENCE [LARGE SCALE GENOMIC DNA]</scope>
    <source>
        <strain evidence="1 2">CGMCC 4.3491</strain>
    </source>
</reference>
<dbReference type="AlphaFoldDB" id="A0A1H3STI6"/>
<evidence type="ECO:0000313" key="2">
    <source>
        <dbReference type="Proteomes" id="UP000198891"/>
    </source>
</evidence>
<dbReference type="Gene3D" id="3.90.550.10">
    <property type="entry name" value="Spore Coat Polysaccharide Biosynthesis Protein SpsA, Chain A"/>
    <property type="match status" value="1"/>
</dbReference>
<dbReference type="CDD" id="cd04186">
    <property type="entry name" value="GT_2_like_c"/>
    <property type="match status" value="1"/>
</dbReference>
<dbReference type="SUPFAM" id="SSF53448">
    <property type="entry name" value="Nucleotide-diphospho-sugar transferases"/>
    <property type="match status" value="1"/>
</dbReference>
<sequence length="297" mass="31976">MTARIAVITVSYDSASVLGSFLDSVPAALPGEPVEISVADNKPDSPHRPEIEAIAAEAGAHYAPMAGNLGYGHAMNAVAAGLPAPIRYLLISNPDVVLHPDALTTMVATLESARDIGAVGPRILELDGSSYPSARSVPSIRNGIGHALFANVWPSNPWSRSYRHEIGEHPERRDAGWLSGACLLVRREAFEQLGGFDTGYFMYFEDVDLGYRLGLAGWRNVYEPAAVVLHTGAHSTSGESAAMLDAHHRSARRFLGKKYSGWWLWPVRTVLSAGLSVRSAFVRSRAADDPGREHPNG</sequence>
<gene>
    <name evidence="1" type="ORF">SAMN05216554_3681</name>
</gene>
<keyword evidence="2" id="KW-1185">Reference proteome</keyword>
<accession>A0A1H3STI6</accession>
<dbReference type="GO" id="GO:0016740">
    <property type="term" value="F:transferase activity"/>
    <property type="evidence" value="ECO:0007669"/>
    <property type="project" value="UniProtKB-KW"/>
</dbReference>
<dbReference type="PANTHER" id="PTHR43179:SF7">
    <property type="entry name" value="RHAMNOSYLTRANSFERASE WBBL"/>
    <property type="match status" value="1"/>
</dbReference>
<organism evidence="1 2">
    <name type="scientific">Herbiconiux ginsengi</name>
    <dbReference type="NCBI Taxonomy" id="381665"/>
    <lineage>
        <taxon>Bacteria</taxon>
        <taxon>Bacillati</taxon>
        <taxon>Actinomycetota</taxon>
        <taxon>Actinomycetes</taxon>
        <taxon>Micrococcales</taxon>
        <taxon>Microbacteriaceae</taxon>
        <taxon>Herbiconiux</taxon>
    </lineage>
</organism>
<keyword evidence="1" id="KW-0808">Transferase</keyword>
<dbReference type="EMBL" id="FNPZ01000004">
    <property type="protein sequence ID" value="SDZ41254.1"/>
    <property type="molecule type" value="Genomic_DNA"/>
</dbReference>
<dbReference type="STRING" id="381665.SAMN05216554_3681"/>
<dbReference type="OrthoDB" id="9771846at2"/>